<keyword evidence="3" id="KW-1185">Reference proteome</keyword>
<dbReference type="EMBL" id="CP039351">
    <property type="protein sequence ID" value="QCE01491.1"/>
    <property type="molecule type" value="Genomic_DNA"/>
</dbReference>
<evidence type="ECO:0000313" key="2">
    <source>
        <dbReference type="EMBL" id="QCE01491.1"/>
    </source>
</evidence>
<evidence type="ECO:0000313" key="3">
    <source>
        <dbReference type="Proteomes" id="UP000501690"/>
    </source>
</evidence>
<gene>
    <name evidence="2" type="ORF">DEO72_LG7g2788</name>
</gene>
<reference evidence="2 3" key="1">
    <citation type="submission" date="2019-04" db="EMBL/GenBank/DDBJ databases">
        <title>An improved genome assembly and genetic linkage map for asparagus bean, Vigna unguiculata ssp. sesquipedialis.</title>
        <authorList>
            <person name="Xia Q."/>
            <person name="Zhang R."/>
            <person name="Dong Y."/>
        </authorList>
    </citation>
    <scope>NUCLEOTIDE SEQUENCE [LARGE SCALE GENOMIC DNA]</scope>
    <source>
        <tissue evidence="2">Leaf</tissue>
    </source>
</reference>
<dbReference type="Proteomes" id="UP000501690">
    <property type="component" value="Linkage Group LG7"/>
</dbReference>
<name>A0A4D6MLC7_VIGUN</name>
<proteinExistence type="predicted"/>
<protein>
    <submittedName>
        <fullName evidence="2">Uncharacterized protein</fullName>
    </submittedName>
</protein>
<sequence length="72" mass="7662">MSGLAGNLCWVRVCVVQVQTVADTDRLAQASLTRPGEMCRGSPRAFCASGRPGDQSVFLSEHTTRPGKRGLA</sequence>
<feature type="region of interest" description="Disordered" evidence="1">
    <location>
        <begin position="50"/>
        <end position="72"/>
    </location>
</feature>
<evidence type="ECO:0000256" key="1">
    <source>
        <dbReference type="SAM" id="MobiDB-lite"/>
    </source>
</evidence>
<accession>A0A4D6MLC7</accession>
<dbReference type="AlphaFoldDB" id="A0A4D6MLC7"/>
<organism evidence="2 3">
    <name type="scientific">Vigna unguiculata</name>
    <name type="common">Cowpea</name>
    <dbReference type="NCBI Taxonomy" id="3917"/>
    <lineage>
        <taxon>Eukaryota</taxon>
        <taxon>Viridiplantae</taxon>
        <taxon>Streptophyta</taxon>
        <taxon>Embryophyta</taxon>
        <taxon>Tracheophyta</taxon>
        <taxon>Spermatophyta</taxon>
        <taxon>Magnoliopsida</taxon>
        <taxon>eudicotyledons</taxon>
        <taxon>Gunneridae</taxon>
        <taxon>Pentapetalae</taxon>
        <taxon>rosids</taxon>
        <taxon>fabids</taxon>
        <taxon>Fabales</taxon>
        <taxon>Fabaceae</taxon>
        <taxon>Papilionoideae</taxon>
        <taxon>50 kb inversion clade</taxon>
        <taxon>NPAAA clade</taxon>
        <taxon>indigoferoid/millettioid clade</taxon>
        <taxon>Phaseoleae</taxon>
        <taxon>Vigna</taxon>
    </lineage>
</organism>